<reference evidence="6 7" key="1">
    <citation type="submission" date="2019-08" db="EMBL/GenBank/DDBJ databases">
        <title>Complete genome sequence of Candidatus Uab amorphum.</title>
        <authorList>
            <person name="Shiratori T."/>
            <person name="Suzuki S."/>
            <person name="Kakizawa Y."/>
            <person name="Ishida K."/>
        </authorList>
    </citation>
    <scope>NUCLEOTIDE SEQUENCE [LARGE SCALE GENOMIC DNA]</scope>
    <source>
        <strain evidence="6 7">SRT547</strain>
    </source>
</reference>
<dbReference type="EMBL" id="AP019860">
    <property type="protein sequence ID" value="BBM83445.1"/>
    <property type="molecule type" value="Genomic_DNA"/>
</dbReference>
<proteinExistence type="inferred from homology"/>
<name>A0A5S9IMT2_UABAM</name>
<feature type="signal peptide" evidence="4">
    <location>
        <begin position="1"/>
        <end position="17"/>
    </location>
</feature>
<comment type="similarity">
    <text evidence="1 4">Belongs to the cyclophilin-type PPIase family.</text>
</comment>
<evidence type="ECO:0000313" key="6">
    <source>
        <dbReference type="EMBL" id="BBM83445.1"/>
    </source>
</evidence>
<dbReference type="PANTHER" id="PTHR45625">
    <property type="entry name" value="PEPTIDYL-PROLYL CIS-TRANS ISOMERASE-RELATED"/>
    <property type="match status" value="1"/>
</dbReference>
<dbReference type="CDD" id="cd00317">
    <property type="entry name" value="cyclophilin"/>
    <property type="match status" value="1"/>
</dbReference>
<dbReference type="Gene3D" id="2.40.100.10">
    <property type="entry name" value="Cyclophilin-like"/>
    <property type="match status" value="1"/>
</dbReference>
<evidence type="ECO:0000256" key="1">
    <source>
        <dbReference type="ARBA" id="ARBA00007365"/>
    </source>
</evidence>
<comment type="catalytic activity">
    <reaction evidence="4">
        <text>[protein]-peptidylproline (omega=180) = [protein]-peptidylproline (omega=0)</text>
        <dbReference type="Rhea" id="RHEA:16237"/>
        <dbReference type="Rhea" id="RHEA-COMP:10747"/>
        <dbReference type="Rhea" id="RHEA-COMP:10748"/>
        <dbReference type="ChEBI" id="CHEBI:83833"/>
        <dbReference type="ChEBI" id="CHEBI:83834"/>
        <dbReference type="EC" id="5.2.1.8"/>
    </reaction>
</comment>
<dbReference type="OrthoDB" id="270889at2"/>
<dbReference type="GO" id="GO:0006457">
    <property type="term" value="P:protein folding"/>
    <property type="evidence" value="ECO:0007669"/>
    <property type="project" value="InterPro"/>
</dbReference>
<dbReference type="Pfam" id="PF00160">
    <property type="entry name" value="Pro_isomerase"/>
    <property type="match status" value="1"/>
</dbReference>
<keyword evidence="7" id="KW-1185">Reference proteome</keyword>
<keyword evidence="2 4" id="KW-0697">Rotamase</keyword>
<accession>A0A5S9IMT2</accession>
<dbReference type="KEGG" id="uam:UABAM_01797"/>
<feature type="domain" description="PPIase cyclophilin-type" evidence="5">
    <location>
        <begin position="37"/>
        <end position="271"/>
    </location>
</feature>
<dbReference type="PROSITE" id="PS00170">
    <property type="entry name" value="CSA_PPIASE_1"/>
    <property type="match status" value="1"/>
</dbReference>
<dbReference type="PRINTS" id="PR00153">
    <property type="entry name" value="CSAPPISMRASE"/>
</dbReference>
<dbReference type="GO" id="GO:0003755">
    <property type="term" value="F:peptidyl-prolyl cis-trans isomerase activity"/>
    <property type="evidence" value="ECO:0007669"/>
    <property type="project" value="UniProtKB-UniRule"/>
</dbReference>
<dbReference type="SUPFAM" id="SSF50891">
    <property type="entry name" value="Cyclophilin-like"/>
    <property type="match status" value="1"/>
</dbReference>
<dbReference type="InterPro" id="IPR020892">
    <property type="entry name" value="Cyclophilin-type_PPIase_CS"/>
</dbReference>
<dbReference type="InterPro" id="IPR044666">
    <property type="entry name" value="Cyclophilin_A-like"/>
</dbReference>
<protein>
    <recommendedName>
        <fullName evidence="4">Peptidyl-prolyl cis-trans isomerase</fullName>
        <shortName evidence="4">PPIase</shortName>
        <ecNumber evidence="4">5.2.1.8</ecNumber>
    </recommendedName>
</protein>
<dbReference type="InterPro" id="IPR002130">
    <property type="entry name" value="Cyclophilin-type_PPIase_dom"/>
</dbReference>
<evidence type="ECO:0000256" key="4">
    <source>
        <dbReference type="RuleBase" id="RU363019"/>
    </source>
</evidence>
<keyword evidence="4" id="KW-0732">Signal</keyword>
<gene>
    <name evidence="6" type="ORF">UABAM_01797</name>
</gene>
<dbReference type="PANTHER" id="PTHR45625:SF4">
    <property type="entry name" value="PEPTIDYLPROLYL ISOMERASE DOMAIN AND WD REPEAT-CONTAINING PROTEIN 1"/>
    <property type="match status" value="1"/>
</dbReference>
<dbReference type="EC" id="5.2.1.8" evidence="4"/>
<sequence length="273" mass="30340">MKLLLISLLSISAVIFAQEFNKEYADDPVVLMKTTKGDIYIELFAKEAPKTVKNFLDLAEGRKEFTETKTQKKATRNYYDGLIFHRVIPKFMIQGGCPIGVGTGGPGYKFEDEISAKSLGLHKLKAFQGGRPHQNLGIRSQQQFYQVVLMPLLKKLGISSQEELQKRSAEVQKAVEALTVQDCFENQGYSYNDTLKSHQPSRGVLAMANSGPNTNGSQFFINVIDTPWLAGKHTVFGKVLKGMDVVDAISNVKTSPANKPREAIKIISIREVK</sequence>
<dbReference type="InterPro" id="IPR029000">
    <property type="entry name" value="Cyclophilin-like_dom_sf"/>
</dbReference>
<keyword evidence="3 4" id="KW-0413">Isomerase</keyword>
<feature type="chain" id="PRO_5025095347" description="Peptidyl-prolyl cis-trans isomerase" evidence="4">
    <location>
        <begin position="18"/>
        <end position="273"/>
    </location>
</feature>
<evidence type="ECO:0000256" key="3">
    <source>
        <dbReference type="ARBA" id="ARBA00023235"/>
    </source>
</evidence>
<dbReference type="RefSeq" id="WP_151967644.1">
    <property type="nucleotide sequence ID" value="NZ_AP019860.1"/>
</dbReference>
<evidence type="ECO:0000256" key="2">
    <source>
        <dbReference type="ARBA" id="ARBA00023110"/>
    </source>
</evidence>
<evidence type="ECO:0000313" key="7">
    <source>
        <dbReference type="Proteomes" id="UP000326354"/>
    </source>
</evidence>
<organism evidence="6 7">
    <name type="scientific">Uabimicrobium amorphum</name>
    <dbReference type="NCBI Taxonomy" id="2596890"/>
    <lineage>
        <taxon>Bacteria</taxon>
        <taxon>Pseudomonadati</taxon>
        <taxon>Planctomycetota</taxon>
        <taxon>Candidatus Uabimicrobiia</taxon>
        <taxon>Candidatus Uabimicrobiales</taxon>
        <taxon>Candidatus Uabimicrobiaceae</taxon>
        <taxon>Candidatus Uabimicrobium</taxon>
    </lineage>
</organism>
<evidence type="ECO:0000259" key="5">
    <source>
        <dbReference type="PROSITE" id="PS50072"/>
    </source>
</evidence>
<dbReference type="AlphaFoldDB" id="A0A5S9IMT2"/>
<comment type="function">
    <text evidence="4">PPIases accelerate the folding of proteins. It catalyzes the cis-trans isomerization of proline imidic peptide bonds in oligopeptides.</text>
</comment>
<dbReference type="PROSITE" id="PS50072">
    <property type="entry name" value="CSA_PPIASE_2"/>
    <property type="match status" value="1"/>
</dbReference>
<dbReference type="Proteomes" id="UP000326354">
    <property type="component" value="Chromosome"/>
</dbReference>